<dbReference type="GO" id="GO:0022857">
    <property type="term" value="F:transmembrane transporter activity"/>
    <property type="evidence" value="ECO:0007669"/>
    <property type="project" value="TreeGrafter"/>
</dbReference>
<feature type="transmembrane region" description="Helical" evidence="7">
    <location>
        <begin position="182"/>
        <end position="205"/>
    </location>
</feature>
<keyword evidence="5 7" id="KW-1133">Transmembrane helix</keyword>
<evidence type="ECO:0000256" key="1">
    <source>
        <dbReference type="ARBA" id="ARBA00004429"/>
    </source>
</evidence>
<proteinExistence type="predicted"/>
<keyword evidence="4 7" id="KW-0812">Transmembrane</keyword>
<feature type="transmembrane region" description="Helical" evidence="7">
    <location>
        <begin position="325"/>
        <end position="357"/>
    </location>
</feature>
<feature type="transmembrane region" description="Helical" evidence="7">
    <location>
        <begin position="148"/>
        <end position="176"/>
    </location>
</feature>
<feature type="transmembrane region" description="Helical" evidence="7">
    <location>
        <begin position="369"/>
        <end position="392"/>
    </location>
</feature>
<dbReference type="InterPro" id="IPR004681">
    <property type="entry name" value="TRAP_DctM"/>
</dbReference>
<organism evidence="9">
    <name type="scientific">marine metagenome</name>
    <dbReference type="NCBI Taxonomy" id="408172"/>
    <lineage>
        <taxon>unclassified sequences</taxon>
        <taxon>metagenomes</taxon>
        <taxon>ecological metagenomes</taxon>
    </lineage>
</organism>
<dbReference type="PANTHER" id="PTHR33362:SF5">
    <property type="entry name" value="C4-DICARBOXYLATE TRAP TRANSPORTER LARGE PERMEASE PROTEIN DCTM"/>
    <property type="match status" value="1"/>
</dbReference>
<dbReference type="PIRSF" id="PIRSF006066">
    <property type="entry name" value="HI0050"/>
    <property type="match status" value="1"/>
</dbReference>
<feature type="transmembrane region" description="Helical" evidence="7">
    <location>
        <begin position="254"/>
        <end position="273"/>
    </location>
</feature>
<evidence type="ECO:0000256" key="5">
    <source>
        <dbReference type="ARBA" id="ARBA00022989"/>
    </source>
</evidence>
<dbReference type="InterPro" id="IPR010656">
    <property type="entry name" value="DctM"/>
</dbReference>
<evidence type="ECO:0000256" key="7">
    <source>
        <dbReference type="SAM" id="Phobius"/>
    </source>
</evidence>
<dbReference type="EMBL" id="UINC01033685">
    <property type="protein sequence ID" value="SVB23347.1"/>
    <property type="molecule type" value="Genomic_DNA"/>
</dbReference>
<dbReference type="PANTHER" id="PTHR33362">
    <property type="entry name" value="SIALIC ACID TRAP TRANSPORTER PERMEASE PROTEIN SIAT-RELATED"/>
    <property type="match status" value="1"/>
</dbReference>
<evidence type="ECO:0000256" key="2">
    <source>
        <dbReference type="ARBA" id="ARBA00022475"/>
    </source>
</evidence>
<keyword evidence="3" id="KW-0997">Cell inner membrane</keyword>
<keyword evidence="6 7" id="KW-0472">Membrane</keyword>
<feature type="transmembrane region" description="Helical" evidence="7">
    <location>
        <begin position="20"/>
        <end position="46"/>
    </location>
</feature>
<name>A0A382CDF0_9ZZZZ</name>
<reference evidence="9" key="1">
    <citation type="submission" date="2018-05" db="EMBL/GenBank/DDBJ databases">
        <authorList>
            <person name="Lanie J.A."/>
            <person name="Ng W.-L."/>
            <person name="Kazmierczak K.M."/>
            <person name="Andrzejewski T.M."/>
            <person name="Davidsen T.M."/>
            <person name="Wayne K.J."/>
            <person name="Tettelin H."/>
            <person name="Glass J.I."/>
            <person name="Rusch D."/>
            <person name="Podicherti R."/>
            <person name="Tsui H.-C.T."/>
            <person name="Winkler M.E."/>
        </authorList>
    </citation>
    <scope>NUCLEOTIDE SEQUENCE</scope>
</reference>
<keyword evidence="2" id="KW-1003">Cell membrane</keyword>
<gene>
    <name evidence="9" type="ORF">METZ01_LOCUS176201</name>
</gene>
<comment type="subcellular location">
    <subcellularLocation>
        <location evidence="1">Cell inner membrane</location>
        <topology evidence="1">Multi-pass membrane protein</topology>
    </subcellularLocation>
</comment>
<dbReference type="GO" id="GO:0005886">
    <property type="term" value="C:plasma membrane"/>
    <property type="evidence" value="ECO:0007669"/>
    <property type="project" value="UniProtKB-SubCell"/>
</dbReference>
<evidence type="ECO:0000256" key="3">
    <source>
        <dbReference type="ARBA" id="ARBA00022519"/>
    </source>
</evidence>
<feature type="transmembrane region" description="Helical" evidence="7">
    <location>
        <begin position="226"/>
        <end position="248"/>
    </location>
</feature>
<sequence>MMHQTIEASVEWTWEMTFPLVLIVLLMGLGIPMWVSMGIGVSLLLLLTGTLPLSLIGETLFEGMDAFALLAVPLFILTGDALVRTGLSGKLLKIAEATAGSFRSGFGSATILGCGFFSCISGSDAAGCASIGRMTIDRLVESGYPRSYAAALVAAGSCTGILIPPSIAYIVIGLILGVSTATLFVAAIIPGTMILLSIMATNVLLNRLHGYENSGIAFSFSNWIAAIWDGKFALLIPIIILGGIYSGIFTPTEAASVAVVTTLIIGLCLKTISLPDLPEMLISSAKVNGVILPTVALSLPLAEALGSLDIPQWIIESVLGLTDNYSIIVLLMLAFFIIAGCLMEAVPNIVLMGPVLFPLAQEIGMNDMHFCIVMVTALGIGFITPPIGLNLFVISGVTGEPIMKVARHAAPYVLSMFFIAIILAFVPELSLAFIN</sequence>
<dbReference type="AlphaFoldDB" id="A0A382CDF0"/>
<evidence type="ECO:0000313" key="9">
    <source>
        <dbReference type="EMBL" id="SVB23347.1"/>
    </source>
</evidence>
<feature type="domain" description="TRAP C4-dicarboxylate transport system permease DctM subunit" evidence="8">
    <location>
        <begin position="20"/>
        <end position="429"/>
    </location>
</feature>
<dbReference type="Pfam" id="PF06808">
    <property type="entry name" value="DctM"/>
    <property type="match status" value="1"/>
</dbReference>
<evidence type="ECO:0000259" key="8">
    <source>
        <dbReference type="Pfam" id="PF06808"/>
    </source>
</evidence>
<feature type="transmembrane region" description="Helical" evidence="7">
    <location>
        <begin position="412"/>
        <end position="434"/>
    </location>
</feature>
<accession>A0A382CDF0</accession>
<feature type="transmembrane region" description="Helical" evidence="7">
    <location>
        <begin position="66"/>
        <end position="83"/>
    </location>
</feature>
<evidence type="ECO:0000256" key="6">
    <source>
        <dbReference type="ARBA" id="ARBA00023136"/>
    </source>
</evidence>
<protein>
    <recommendedName>
        <fullName evidence="8">TRAP C4-dicarboxylate transport system permease DctM subunit domain-containing protein</fullName>
    </recommendedName>
</protein>
<dbReference type="NCBIfam" id="TIGR00786">
    <property type="entry name" value="dctM"/>
    <property type="match status" value="1"/>
</dbReference>
<evidence type="ECO:0000256" key="4">
    <source>
        <dbReference type="ARBA" id="ARBA00022692"/>
    </source>
</evidence>